<comment type="catalytic activity">
    <reaction evidence="10">
        <text>uridine(54) in tRNA + (6R)-5,10-methylene-5,6,7,8-tetrahydrofolate + NADH + H(+) = 5-methyluridine(54) in tRNA + (6S)-5,6,7,8-tetrahydrofolate + NAD(+)</text>
        <dbReference type="Rhea" id="RHEA:16873"/>
        <dbReference type="Rhea" id="RHEA-COMP:10167"/>
        <dbReference type="Rhea" id="RHEA-COMP:10193"/>
        <dbReference type="ChEBI" id="CHEBI:15378"/>
        <dbReference type="ChEBI" id="CHEBI:15636"/>
        <dbReference type="ChEBI" id="CHEBI:57453"/>
        <dbReference type="ChEBI" id="CHEBI:57540"/>
        <dbReference type="ChEBI" id="CHEBI:57945"/>
        <dbReference type="ChEBI" id="CHEBI:65315"/>
        <dbReference type="ChEBI" id="CHEBI:74447"/>
        <dbReference type="EC" id="2.1.1.74"/>
    </reaction>
</comment>
<dbReference type="GO" id="GO:0050660">
    <property type="term" value="F:flavin adenine dinucleotide binding"/>
    <property type="evidence" value="ECO:0007669"/>
    <property type="project" value="UniProtKB-UniRule"/>
</dbReference>
<dbReference type="InterPro" id="IPR002218">
    <property type="entry name" value="MnmG-rel"/>
</dbReference>
<evidence type="ECO:0000313" key="13">
    <source>
        <dbReference type="Proteomes" id="UP000460318"/>
    </source>
</evidence>
<dbReference type="InterPro" id="IPR020595">
    <property type="entry name" value="MnmG-rel_CS"/>
</dbReference>
<gene>
    <name evidence="10 12" type="primary">trmFO</name>
    <name evidence="12" type="ORF">GRF59_07915</name>
</gene>
<dbReference type="NCBIfam" id="NF003739">
    <property type="entry name" value="PRK05335.1"/>
    <property type="match status" value="1"/>
</dbReference>
<dbReference type="EC" id="2.1.1.74" evidence="10"/>
<dbReference type="FunFam" id="3.50.50.60:FF:000035">
    <property type="entry name" value="Methylenetetrahydrofolate--tRNA-(uracil-5-)-methyltransferase TrmFO"/>
    <property type="match status" value="1"/>
</dbReference>
<dbReference type="InterPro" id="IPR004417">
    <property type="entry name" value="TrmFO"/>
</dbReference>
<dbReference type="RefSeq" id="WP_160497052.1">
    <property type="nucleotide sequence ID" value="NZ_WUBI01000001.1"/>
</dbReference>
<evidence type="ECO:0000256" key="9">
    <source>
        <dbReference type="ARBA" id="ARBA00023027"/>
    </source>
</evidence>
<evidence type="ECO:0000256" key="5">
    <source>
        <dbReference type="ARBA" id="ARBA00022679"/>
    </source>
</evidence>
<comment type="catalytic activity">
    <reaction evidence="10">
        <text>uridine(54) in tRNA + (6R)-5,10-methylene-5,6,7,8-tetrahydrofolate + NADPH + H(+) = 5-methyluridine(54) in tRNA + (6S)-5,6,7,8-tetrahydrofolate + NADP(+)</text>
        <dbReference type="Rhea" id="RHEA:62372"/>
        <dbReference type="Rhea" id="RHEA-COMP:10167"/>
        <dbReference type="Rhea" id="RHEA-COMP:10193"/>
        <dbReference type="ChEBI" id="CHEBI:15378"/>
        <dbReference type="ChEBI" id="CHEBI:15636"/>
        <dbReference type="ChEBI" id="CHEBI:57453"/>
        <dbReference type="ChEBI" id="CHEBI:57783"/>
        <dbReference type="ChEBI" id="CHEBI:58349"/>
        <dbReference type="ChEBI" id="CHEBI:65315"/>
        <dbReference type="ChEBI" id="CHEBI:74447"/>
        <dbReference type="EC" id="2.1.1.74"/>
    </reaction>
</comment>
<evidence type="ECO:0000256" key="2">
    <source>
        <dbReference type="ARBA" id="ARBA00022490"/>
    </source>
</evidence>
<keyword evidence="6 10" id="KW-0819">tRNA processing</keyword>
<dbReference type="SUPFAM" id="SSF51905">
    <property type="entry name" value="FAD/NAD(P)-binding domain"/>
    <property type="match status" value="1"/>
</dbReference>
<keyword evidence="7 10" id="KW-0274">FAD</keyword>
<keyword evidence="9 10" id="KW-0520">NAD</keyword>
<evidence type="ECO:0000256" key="8">
    <source>
        <dbReference type="ARBA" id="ARBA00022857"/>
    </source>
</evidence>
<dbReference type="Pfam" id="PF01134">
    <property type="entry name" value="GIDA"/>
    <property type="match status" value="1"/>
</dbReference>
<dbReference type="Gene3D" id="3.50.50.60">
    <property type="entry name" value="FAD/NAD(P)-binding domain"/>
    <property type="match status" value="2"/>
</dbReference>
<dbReference type="EMBL" id="WUBI01000001">
    <property type="protein sequence ID" value="MWV43559.1"/>
    <property type="molecule type" value="Genomic_DNA"/>
</dbReference>
<dbReference type="NCBIfam" id="TIGR00137">
    <property type="entry name" value="gid_trmFO"/>
    <property type="match status" value="1"/>
</dbReference>
<keyword evidence="4 10" id="KW-0285">Flavoprotein</keyword>
<name>A0A7X3IGK9_9BACL</name>
<sequence>MTEVKQVTVIGAGLAGSEAAWQIASRGVPVKLYEMRPVVKTPAHHTDKFAELVCTNSLRANGLTNAVGVLKEEMRMLDSIILGSADKNAVPAGGALAVDRDGFSGDITDILHNHPLIEVVNEELQHIPEDGIVVIATGPLTSPSLSAEIKALMGEEYFYFYDAAAPIVEKDSIDMSKVYLASRYDKGEAAYLNCPMNEEEFNAFYDALVTAEVAQLKEFEKEVYFEGCMPIEVMMKRGKQTALFGPMKPVGLVNPHTGTLPYAVVQLRQDNAAGTLYNLVGFQTHLKWGEQKRVFSMIPGLENAEYVRYGVMHRNTFINSPRLLKPTYQLKTNENLFFAGQMTGVEGYVESAASGLIAGINAARKAKGEELVVLPETSTIGSMAHYVTHADPAHFQPMNANFGLLPGLEKKIRNKKEKNEALANRALASVAEFVEAYGVSTAHEGSLD</sequence>
<dbReference type="GO" id="GO:0030488">
    <property type="term" value="P:tRNA methylation"/>
    <property type="evidence" value="ECO:0007669"/>
    <property type="project" value="TreeGrafter"/>
</dbReference>
<dbReference type="PROSITE" id="PS01281">
    <property type="entry name" value="GIDA_2"/>
    <property type="match status" value="1"/>
</dbReference>
<dbReference type="GO" id="GO:0005829">
    <property type="term" value="C:cytosol"/>
    <property type="evidence" value="ECO:0007669"/>
    <property type="project" value="TreeGrafter"/>
</dbReference>
<evidence type="ECO:0000256" key="1">
    <source>
        <dbReference type="ARBA" id="ARBA00001974"/>
    </source>
</evidence>
<evidence type="ECO:0000256" key="7">
    <source>
        <dbReference type="ARBA" id="ARBA00022827"/>
    </source>
</evidence>
<evidence type="ECO:0000256" key="10">
    <source>
        <dbReference type="HAMAP-Rule" id="MF_01037"/>
    </source>
</evidence>
<evidence type="ECO:0000313" key="12">
    <source>
        <dbReference type="EMBL" id="MWV43559.1"/>
    </source>
</evidence>
<evidence type="ECO:0000256" key="3">
    <source>
        <dbReference type="ARBA" id="ARBA00022603"/>
    </source>
</evidence>
<comment type="cofactor">
    <cofactor evidence="1 10">
        <name>FAD</name>
        <dbReference type="ChEBI" id="CHEBI:57692"/>
    </cofactor>
</comment>
<keyword evidence="3 10" id="KW-0489">Methyltransferase</keyword>
<reference evidence="12 13" key="1">
    <citation type="submission" date="2019-12" db="EMBL/GenBank/DDBJ databases">
        <title>Paenibacillus sp. nov., an endophytic bacterium isolated from the stem of Dendrobium.</title>
        <authorList>
            <person name="Zhao R."/>
        </authorList>
    </citation>
    <scope>NUCLEOTIDE SEQUENCE [LARGE SCALE GENOMIC DNA]</scope>
    <source>
        <strain evidence="12 13">HJL G12</strain>
    </source>
</reference>
<comment type="function">
    <text evidence="10">Catalyzes the folate-dependent formation of 5-methyl-uridine at position 54 (M-5-U54) in all tRNAs.</text>
</comment>
<evidence type="ECO:0000256" key="4">
    <source>
        <dbReference type="ARBA" id="ARBA00022630"/>
    </source>
</evidence>
<dbReference type="AlphaFoldDB" id="A0A7X3IGK9"/>
<feature type="binding site" evidence="10">
    <location>
        <begin position="11"/>
        <end position="16"/>
    </location>
    <ligand>
        <name>FAD</name>
        <dbReference type="ChEBI" id="CHEBI:57692"/>
    </ligand>
</feature>
<comment type="caution">
    <text evidence="12">The sequence shown here is derived from an EMBL/GenBank/DDBJ whole genome shotgun (WGS) entry which is preliminary data.</text>
</comment>
<dbReference type="PANTHER" id="PTHR11806">
    <property type="entry name" value="GLUCOSE INHIBITED DIVISION PROTEIN A"/>
    <property type="match status" value="1"/>
</dbReference>
<dbReference type="PANTHER" id="PTHR11806:SF2">
    <property type="entry name" value="METHYLENETETRAHYDROFOLATE--TRNA-(URACIL-5-)-METHYLTRANSFERASE TRMFO"/>
    <property type="match status" value="1"/>
</dbReference>
<accession>A0A7X3IGK9</accession>
<protein>
    <recommendedName>
        <fullName evidence="10">Methylenetetrahydrofolate--tRNA-(uracil-5-)-methyltransferase TrmFO</fullName>
        <ecNumber evidence="10">2.1.1.74</ecNumber>
    </recommendedName>
    <alternativeName>
        <fullName evidence="10">Folate-dependent tRNA (uracil-5-)-methyltransferase</fullName>
    </alternativeName>
    <alternativeName>
        <fullName evidence="10">Folate-dependent tRNA(M-5-U54)-methyltransferase</fullName>
    </alternativeName>
</protein>
<keyword evidence="8 10" id="KW-0521">NADP</keyword>
<dbReference type="GO" id="GO:0047151">
    <property type="term" value="F:tRNA (uracil(54)-C5)-methyltransferase activity, 5,10-methylenetetrahydrofolate-dependent"/>
    <property type="evidence" value="ECO:0007669"/>
    <property type="project" value="UniProtKB-UniRule"/>
</dbReference>
<evidence type="ECO:0000256" key="6">
    <source>
        <dbReference type="ARBA" id="ARBA00022694"/>
    </source>
</evidence>
<dbReference type="FunFam" id="3.50.50.60:FF:000040">
    <property type="entry name" value="Methylenetetrahydrofolate--tRNA-(uracil-5-)-methyltransferase TrmFO"/>
    <property type="match status" value="1"/>
</dbReference>
<keyword evidence="13" id="KW-1185">Reference proteome</keyword>
<proteinExistence type="inferred from homology"/>
<feature type="domain" description="MnmG N-terminal" evidence="11">
    <location>
        <begin position="6"/>
        <end position="370"/>
    </location>
</feature>
<keyword evidence="5 10" id="KW-0808">Transferase</keyword>
<dbReference type="HAMAP" id="MF_01037">
    <property type="entry name" value="TrmFO"/>
    <property type="match status" value="1"/>
</dbReference>
<dbReference type="InterPro" id="IPR036188">
    <property type="entry name" value="FAD/NAD-bd_sf"/>
</dbReference>
<comment type="subcellular location">
    <subcellularLocation>
        <location evidence="10">Cytoplasm</location>
    </subcellularLocation>
</comment>
<dbReference type="Proteomes" id="UP000460318">
    <property type="component" value="Unassembled WGS sequence"/>
</dbReference>
<dbReference type="InterPro" id="IPR040131">
    <property type="entry name" value="MnmG_N"/>
</dbReference>
<organism evidence="12 13">
    <name type="scientific">Paenibacillus dendrobii</name>
    <dbReference type="NCBI Taxonomy" id="2691084"/>
    <lineage>
        <taxon>Bacteria</taxon>
        <taxon>Bacillati</taxon>
        <taxon>Bacillota</taxon>
        <taxon>Bacilli</taxon>
        <taxon>Bacillales</taxon>
        <taxon>Paenibacillaceae</taxon>
        <taxon>Paenibacillus</taxon>
    </lineage>
</organism>
<dbReference type="GO" id="GO:0002098">
    <property type="term" value="P:tRNA wobble uridine modification"/>
    <property type="evidence" value="ECO:0007669"/>
    <property type="project" value="TreeGrafter"/>
</dbReference>
<keyword evidence="2 10" id="KW-0963">Cytoplasm</keyword>
<comment type="similarity">
    <text evidence="10">Belongs to the MnmG family. TrmFO subfamily.</text>
</comment>
<evidence type="ECO:0000259" key="11">
    <source>
        <dbReference type="Pfam" id="PF01134"/>
    </source>
</evidence>